<accession>A0A9D2J172</accession>
<reference evidence="1" key="2">
    <citation type="submission" date="2021-04" db="EMBL/GenBank/DDBJ databases">
        <authorList>
            <person name="Gilroy R."/>
        </authorList>
    </citation>
    <scope>NUCLEOTIDE SEQUENCE</scope>
    <source>
        <strain evidence="1">ChiHjej9B8-1298</strain>
    </source>
</reference>
<reference evidence="1" key="1">
    <citation type="journal article" date="2021" name="PeerJ">
        <title>Extensive microbial diversity within the chicken gut microbiome revealed by metagenomics and culture.</title>
        <authorList>
            <person name="Gilroy R."/>
            <person name="Ravi A."/>
            <person name="Getino M."/>
            <person name="Pursley I."/>
            <person name="Horton D.L."/>
            <person name="Alikhan N.F."/>
            <person name="Baker D."/>
            <person name="Gharbi K."/>
            <person name="Hall N."/>
            <person name="Watson M."/>
            <person name="Adriaenssens E.M."/>
            <person name="Foster-Nyarko E."/>
            <person name="Jarju S."/>
            <person name="Secka A."/>
            <person name="Antonio M."/>
            <person name="Oren A."/>
            <person name="Chaudhuri R.R."/>
            <person name="La Ragione R."/>
            <person name="Hildebrand F."/>
            <person name="Pallen M.J."/>
        </authorList>
    </citation>
    <scope>NUCLEOTIDE SEQUENCE</scope>
    <source>
        <strain evidence="1">ChiHjej9B8-1298</strain>
    </source>
</reference>
<dbReference type="InterPro" id="IPR025051">
    <property type="entry name" value="DUF3990"/>
</dbReference>
<dbReference type="Proteomes" id="UP000824028">
    <property type="component" value="Unassembled WGS sequence"/>
</dbReference>
<evidence type="ECO:0000313" key="1">
    <source>
        <dbReference type="EMBL" id="HIZ32753.1"/>
    </source>
</evidence>
<protein>
    <submittedName>
        <fullName evidence="1">DUF3990 domain-containing protein</fullName>
    </submittedName>
</protein>
<dbReference type="EMBL" id="DXBX01000031">
    <property type="protein sequence ID" value="HIZ32753.1"/>
    <property type="molecule type" value="Genomic_DNA"/>
</dbReference>
<sequence length="163" mass="19142">MKLYHASPFIITQPDIYHSREHLDFGKGFYLTILREQACQYAQRFLLRGKTAYINHYVLDDELSEFNVKKFEQYDEEWLDYVSKCRKGIALTKYDIVEGGIANDRVFNTIDLYFAGLIAKEEALGRLAFEYPNHQLCILNQNVINRHLHFSDVEKITVVQKGK</sequence>
<comment type="caution">
    <text evidence="1">The sequence shown here is derived from an EMBL/GenBank/DDBJ whole genome shotgun (WGS) entry which is preliminary data.</text>
</comment>
<gene>
    <name evidence="1" type="ORF">H9814_04280</name>
</gene>
<evidence type="ECO:0000313" key="2">
    <source>
        <dbReference type="Proteomes" id="UP000824028"/>
    </source>
</evidence>
<dbReference type="Pfam" id="PF13151">
    <property type="entry name" value="DUF3990"/>
    <property type="match status" value="1"/>
</dbReference>
<dbReference type="AlphaFoldDB" id="A0A9D2J172"/>
<name>A0A9D2J172_9BACE</name>
<proteinExistence type="predicted"/>
<organism evidence="1 2">
    <name type="scientific">Candidatus Bacteroides merdigallinarum</name>
    <dbReference type="NCBI Taxonomy" id="2838473"/>
    <lineage>
        <taxon>Bacteria</taxon>
        <taxon>Pseudomonadati</taxon>
        <taxon>Bacteroidota</taxon>
        <taxon>Bacteroidia</taxon>
        <taxon>Bacteroidales</taxon>
        <taxon>Bacteroidaceae</taxon>
        <taxon>Bacteroides</taxon>
    </lineage>
</organism>